<feature type="region of interest" description="Disordered" evidence="1">
    <location>
        <begin position="147"/>
        <end position="187"/>
    </location>
</feature>
<evidence type="ECO:0000256" key="1">
    <source>
        <dbReference type="SAM" id="MobiDB-lite"/>
    </source>
</evidence>
<gene>
    <name evidence="4" type="ORF">GCM10009422_16260</name>
</gene>
<protein>
    <recommendedName>
        <fullName evidence="3">EF-hand domain-containing protein</fullName>
    </recommendedName>
</protein>
<feature type="compositionally biased region" description="Pro residues" evidence="1">
    <location>
        <begin position="171"/>
        <end position="181"/>
    </location>
</feature>
<dbReference type="EMBL" id="BAAAGA010000004">
    <property type="protein sequence ID" value="GAA0621273.1"/>
    <property type="molecule type" value="Genomic_DNA"/>
</dbReference>
<organism evidence="4 5">
    <name type="scientific">Brevundimonas kwangchunensis</name>
    <dbReference type="NCBI Taxonomy" id="322163"/>
    <lineage>
        <taxon>Bacteria</taxon>
        <taxon>Pseudomonadati</taxon>
        <taxon>Pseudomonadota</taxon>
        <taxon>Alphaproteobacteria</taxon>
        <taxon>Caulobacterales</taxon>
        <taxon>Caulobacteraceae</taxon>
        <taxon>Brevundimonas</taxon>
    </lineage>
</organism>
<evidence type="ECO:0000313" key="5">
    <source>
        <dbReference type="Proteomes" id="UP001501352"/>
    </source>
</evidence>
<dbReference type="InterPro" id="IPR018247">
    <property type="entry name" value="EF_Hand_1_Ca_BS"/>
</dbReference>
<sequence length="187" mass="19715">MGLRANLGAEDFHVPDAVMTRAFAFAVSVAALAVAAPAFAQEGPPSAPPGGGPRMSGGGMMGMMLPRTTAEVEPWADRIFARLDANQDGAITGDELSMLSRPEIAQRGGSRIRAMISQSDADRDARVTQEELRAGALRMFQRMDVNGDGQLTGEELPQPPAQARPMAVPMPTQPDPMPMPFPDSTGG</sequence>
<dbReference type="InterPro" id="IPR002048">
    <property type="entry name" value="EF_hand_dom"/>
</dbReference>
<accession>A0ABN1GW33</accession>
<reference evidence="4 5" key="1">
    <citation type="journal article" date="2019" name="Int. J. Syst. Evol. Microbiol.">
        <title>The Global Catalogue of Microorganisms (GCM) 10K type strain sequencing project: providing services to taxonomists for standard genome sequencing and annotation.</title>
        <authorList>
            <consortium name="The Broad Institute Genomics Platform"/>
            <consortium name="The Broad Institute Genome Sequencing Center for Infectious Disease"/>
            <person name="Wu L."/>
            <person name="Ma J."/>
        </authorList>
    </citation>
    <scope>NUCLEOTIDE SEQUENCE [LARGE SCALE GENOMIC DNA]</scope>
    <source>
        <strain evidence="4 5">JCM 12928</strain>
    </source>
</reference>
<feature type="domain" description="EF-hand" evidence="3">
    <location>
        <begin position="71"/>
        <end position="106"/>
    </location>
</feature>
<dbReference type="Pfam" id="PF13202">
    <property type="entry name" value="EF-hand_5"/>
    <property type="match status" value="2"/>
</dbReference>
<dbReference type="CDD" id="cd00051">
    <property type="entry name" value="EFh"/>
    <property type="match status" value="1"/>
</dbReference>
<dbReference type="PROSITE" id="PS00018">
    <property type="entry name" value="EF_HAND_1"/>
    <property type="match status" value="2"/>
</dbReference>
<keyword evidence="2" id="KW-0732">Signal</keyword>
<dbReference type="InterPro" id="IPR011992">
    <property type="entry name" value="EF-hand-dom_pair"/>
</dbReference>
<keyword evidence="5" id="KW-1185">Reference proteome</keyword>
<feature type="signal peptide" evidence="2">
    <location>
        <begin position="1"/>
        <end position="40"/>
    </location>
</feature>
<feature type="region of interest" description="Disordered" evidence="1">
    <location>
        <begin position="40"/>
        <end position="59"/>
    </location>
</feature>
<dbReference type="SUPFAM" id="SSF47473">
    <property type="entry name" value="EF-hand"/>
    <property type="match status" value="1"/>
</dbReference>
<dbReference type="PROSITE" id="PS50222">
    <property type="entry name" value="EF_HAND_2"/>
    <property type="match status" value="1"/>
</dbReference>
<evidence type="ECO:0000256" key="2">
    <source>
        <dbReference type="SAM" id="SignalP"/>
    </source>
</evidence>
<dbReference type="Proteomes" id="UP001501352">
    <property type="component" value="Unassembled WGS sequence"/>
</dbReference>
<dbReference type="SMART" id="SM00054">
    <property type="entry name" value="EFh"/>
    <property type="match status" value="2"/>
</dbReference>
<proteinExistence type="predicted"/>
<feature type="chain" id="PRO_5045193237" description="EF-hand domain-containing protein" evidence="2">
    <location>
        <begin position="41"/>
        <end position="187"/>
    </location>
</feature>
<comment type="caution">
    <text evidence="4">The sequence shown here is derived from an EMBL/GenBank/DDBJ whole genome shotgun (WGS) entry which is preliminary data.</text>
</comment>
<dbReference type="Gene3D" id="1.10.238.10">
    <property type="entry name" value="EF-hand"/>
    <property type="match status" value="1"/>
</dbReference>
<evidence type="ECO:0000313" key="4">
    <source>
        <dbReference type="EMBL" id="GAA0621273.1"/>
    </source>
</evidence>
<evidence type="ECO:0000259" key="3">
    <source>
        <dbReference type="PROSITE" id="PS50222"/>
    </source>
</evidence>
<name>A0ABN1GW33_9CAUL</name>